<accession>A0ABX8BM35</accession>
<dbReference type="RefSeq" id="WP_220564007.1">
    <property type="nucleotide sequence ID" value="NZ_CP074133.1"/>
</dbReference>
<sequence>MIGSLGDRLLARIVPKTKAAANPYCWYQYAPVTSPCIRRYCCDPPGSTPVTCTYYRPC</sequence>
<protein>
    <submittedName>
        <fullName evidence="1">Uncharacterized protein</fullName>
    </submittedName>
</protein>
<dbReference type="EMBL" id="CP074133">
    <property type="protein sequence ID" value="QUX22795.1"/>
    <property type="molecule type" value="Genomic_DNA"/>
</dbReference>
<gene>
    <name evidence="1" type="ORF">KGD84_31750</name>
</gene>
<evidence type="ECO:0000313" key="1">
    <source>
        <dbReference type="EMBL" id="QUX22795.1"/>
    </source>
</evidence>
<dbReference type="Proteomes" id="UP000676079">
    <property type="component" value="Chromosome"/>
</dbReference>
<proteinExistence type="predicted"/>
<name>A0ABX8BM35_9ACTN</name>
<evidence type="ECO:0000313" key="2">
    <source>
        <dbReference type="Proteomes" id="UP000676079"/>
    </source>
</evidence>
<keyword evidence="2" id="KW-1185">Reference proteome</keyword>
<reference evidence="1 2" key="1">
    <citation type="submission" date="2021-05" db="EMBL/GenBank/DDBJ databases">
        <title>Direct Submission.</title>
        <authorList>
            <person name="Li K."/>
            <person name="Gao J."/>
        </authorList>
    </citation>
    <scope>NUCLEOTIDE SEQUENCE [LARGE SCALE GENOMIC DNA]</scope>
    <source>
        <strain evidence="1 2">Mg02</strain>
    </source>
</reference>
<organism evidence="1 2">
    <name type="scientific">Nocardiopsis changdeensis</name>
    <dbReference type="NCBI Taxonomy" id="2831969"/>
    <lineage>
        <taxon>Bacteria</taxon>
        <taxon>Bacillati</taxon>
        <taxon>Actinomycetota</taxon>
        <taxon>Actinomycetes</taxon>
        <taxon>Streptosporangiales</taxon>
        <taxon>Nocardiopsidaceae</taxon>
        <taxon>Nocardiopsis</taxon>
    </lineage>
</organism>